<feature type="domain" description="Actin homologue MreB-like C-terminal" evidence="2">
    <location>
        <begin position="172"/>
        <end position="290"/>
    </location>
</feature>
<organism evidence="3 4">
    <name type="scientific">Sulfobacillus thermosulfidooxidans (strain DSM 9293 / VKM B-1269 / AT-1)</name>
    <dbReference type="NCBI Taxonomy" id="929705"/>
    <lineage>
        <taxon>Bacteria</taxon>
        <taxon>Bacillati</taxon>
        <taxon>Bacillota</taxon>
        <taxon>Clostridia</taxon>
        <taxon>Eubacteriales</taxon>
        <taxon>Clostridiales Family XVII. Incertae Sedis</taxon>
        <taxon>Sulfobacillus</taxon>
    </lineage>
</organism>
<dbReference type="Pfam" id="PF17989">
    <property type="entry name" value="ALP_N"/>
    <property type="match status" value="1"/>
</dbReference>
<dbReference type="CDD" id="cd24025">
    <property type="entry name" value="ASKHA_NBD_ParM_pCBH-like"/>
    <property type="match status" value="1"/>
</dbReference>
<dbReference type="SUPFAM" id="SSF53067">
    <property type="entry name" value="Actin-like ATPase domain"/>
    <property type="match status" value="2"/>
</dbReference>
<dbReference type="InterPro" id="IPR049067">
    <property type="entry name" value="MreB-like_C"/>
</dbReference>
<reference evidence="4" key="1">
    <citation type="submission" date="2017-04" db="EMBL/GenBank/DDBJ databases">
        <authorList>
            <person name="Varghese N."/>
            <person name="Submissions S."/>
        </authorList>
    </citation>
    <scope>NUCLEOTIDE SEQUENCE [LARGE SCALE GENOMIC DNA]</scope>
    <source>
        <strain evidence="4">DSM 9293</strain>
    </source>
</reference>
<dbReference type="InterPro" id="IPR043129">
    <property type="entry name" value="ATPase_NBD"/>
</dbReference>
<sequence length="321" mass="34263">MGIVAIDVGHGFCKGLGPRGGRWKGPSWIVPAVGENAGQDMIAVASARPVIVTWGSDSQAYWWGTDAPRQARTVLGHEKGMSTGTRDLTLLALASTVAADGLRGDAEPWTLAVGVPLGWYQAERQALQQQLHGTGSVNGIPLTISRVVVYPQGMAAALSLMTPASEPGLYGIVDVGYGTTEYVVVEWSRQGLRVTADPAGTWDIGTRNLALHVAAQVRAETGVALWPEDVDHQTQIVIRGRDVDLARYQARALRAWQATMRDYLDAAWSAVLPRMRRCWVIGGGATALRDVVVAGMPLTVAADPQWANVLGYYAAIQAEGA</sequence>
<dbReference type="Proteomes" id="UP000192660">
    <property type="component" value="Unassembled WGS sequence"/>
</dbReference>
<dbReference type="AlphaFoldDB" id="A0A1W1W6M7"/>
<dbReference type="RefSeq" id="WP_084660698.1">
    <property type="nucleotide sequence ID" value="NZ_FWWY01000001.1"/>
</dbReference>
<dbReference type="OrthoDB" id="5412507at2"/>
<protein>
    <submittedName>
        <fullName evidence="3">Uncharacterized protein</fullName>
    </submittedName>
</protein>
<gene>
    <name evidence="3" type="ORF">SAMN00768000_0178</name>
</gene>
<dbReference type="Gene3D" id="3.30.420.40">
    <property type="match status" value="2"/>
</dbReference>
<name>A0A1W1W6M7_SULTA</name>
<feature type="domain" description="Actin-like protein N-terminal" evidence="1">
    <location>
        <begin position="5"/>
        <end position="154"/>
    </location>
</feature>
<evidence type="ECO:0000313" key="4">
    <source>
        <dbReference type="Proteomes" id="UP000192660"/>
    </source>
</evidence>
<dbReference type="Pfam" id="PF21522">
    <property type="entry name" value="MreB-like_C"/>
    <property type="match status" value="1"/>
</dbReference>
<evidence type="ECO:0000313" key="3">
    <source>
        <dbReference type="EMBL" id="SMC01951.1"/>
    </source>
</evidence>
<keyword evidence="4" id="KW-1185">Reference proteome</keyword>
<evidence type="ECO:0000259" key="2">
    <source>
        <dbReference type="Pfam" id="PF21522"/>
    </source>
</evidence>
<accession>A0A1W1W6M7</accession>
<evidence type="ECO:0000259" key="1">
    <source>
        <dbReference type="Pfam" id="PF17989"/>
    </source>
</evidence>
<dbReference type="InterPro" id="IPR040607">
    <property type="entry name" value="ALP_N"/>
</dbReference>
<proteinExistence type="predicted"/>
<dbReference type="EMBL" id="FWWY01000001">
    <property type="protein sequence ID" value="SMC01951.1"/>
    <property type="molecule type" value="Genomic_DNA"/>
</dbReference>